<dbReference type="RefSeq" id="WP_017746135.1">
    <property type="nucleotide sequence ID" value="NZ_KQ976354.1"/>
</dbReference>
<dbReference type="Proteomes" id="UP000076925">
    <property type="component" value="Unassembled WGS sequence"/>
</dbReference>
<gene>
    <name evidence="1" type="ORF">WA1_39640</name>
</gene>
<accession>A0A139WYQ1</accession>
<proteinExistence type="predicted"/>
<comment type="caution">
    <text evidence="1">The sequence shown here is derived from an EMBL/GenBank/DDBJ whole genome shotgun (WGS) entry which is preliminary data.</text>
</comment>
<evidence type="ECO:0000313" key="2">
    <source>
        <dbReference type="Proteomes" id="UP000076925"/>
    </source>
</evidence>
<dbReference type="AlphaFoldDB" id="A0A139WYQ1"/>
<evidence type="ECO:0008006" key="3">
    <source>
        <dbReference type="Google" id="ProtNLM"/>
    </source>
</evidence>
<sequence length="485" mass="54609">MSNSILIDTALLLAAPDIEALLQGRMIIAMPRTFIHPGRSFALCPSITSVNSLPQEQRYRSTFLRIAQTSIAQLDSEKVGIKAWAKCEFCQILNNFESLEALSQLTVWTAKVLEQMLLQHKHIFLAHLRVYLLHQSVEIPVHPQGSQFIGLPYSLKVSDTLPVLSDRIFALRKQQLEKLQPPQHPELEELQGALASLALTNPAAKQLDKEVRVLLGWASEEDTQQKNPDLTWINDIAALGDRSIEQEEKKTNYQAGTDFENVARRSLTFLGFQVENEYKGGAGGLDLFCSHPYPLVCECKAGRLIPSRTVEELIKLGGMHLGRHVFLDSAKLIIGPGNPSKDTLKASQEWKVSIINAMTLQKLVELKAKYPGAIDLFELKKYLDSGQIDYKIDEYIQKVQKQIQLRLHLVQLVKKHQENTGDNNVEVATLFGAYGYSSPPQSLSREEMHEILLELSSPLTGYLGRIKGSDWKSDRFYFLRDLPIA</sequence>
<dbReference type="STRING" id="128403.WA1_39640"/>
<dbReference type="OrthoDB" id="569417at2"/>
<protein>
    <recommendedName>
        <fullName evidence="3">DUF1802 domain-containing protein</fullName>
    </recommendedName>
</protein>
<name>A0A139WYQ1_9CYAN</name>
<dbReference type="EMBL" id="ANNX02000046">
    <property type="protein sequence ID" value="KYC37584.1"/>
    <property type="molecule type" value="Genomic_DNA"/>
</dbReference>
<evidence type="ECO:0000313" key="1">
    <source>
        <dbReference type="EMBL" id="KYC37584.1"/>
    </source>
</evidence>
<organism evidence="1 2">
    <name type="scientific">Scytonema hofmannii PCC 7110</name>
    <dbReference type="NCBI Taxonomy" id="128403"/>
    <lineage>
        <taxon>Bacteria</taxon>
        <taxon>Bacillati</taxon>
        <taxon>Cyanobacteriota</taxon>
        <taxon>Cyanophyceae</taxon>
        <taxon>Nostocales</taxon>
        <taxon>Scytonemataceae</taxon>
        <taxon>Scytonema</taxon>
    </lineage>
</organism>
<keyword evidence="2" id="KW-1185">Reference proteome</keyword>
<reference evidence="1 2" key="1">
    <citation type="journal article" date="2013" name="Genome Biol. Evol.">
        <title>Genomes of Stigonematalean cyanobacteria (subsection V) and the evolution of oxygenic photosynthesis from prokaryotes to plastids.</title>
        <authorList>
            <person name="Dagan T."/>
            <person name="Roettger M."/>
            <person name="Stucken K."/>
            <person name="Landan G."/>
            <person name="Koch R."/>
            <person name="Major P."/>
            <person name="Gould S.B."/>
            <person name="Goremykin V.V."/>
            <person name="Rippka R."/>
            <person name="Tandeau de Marsac N."/>
            <person name="Gugger M."/>
            <person name="Lockhart P.J."/>
            <person name="Allen J.F."/>
            <person name="Brune I."/>
            <person name="Maus I."/>
            <person name="Puhler A."/>
            <person name="Martin W.F."/>
        </authorList>
    </citation>
    <scope>NUCLEOTIDE SEQUENCE [LARGE SCALE GENOMIC DNA]</scope>
    <source>
        <strain evidence="1 2">PCC 7110</strain>
    </source>
</reference>
<dbReference type="InterPro" id="IPR014923">
    <property type="entry name" value="DUF1802"/>
</dbReference>
<dbReference type="Pfam" id="PF08819">
    <property type="entry name" value="DUF1802"/>
    <property type="match status" value="1"/>
</dbReference>